<organism evidence="1 2">
    <name type="scientific">Taklimakanibacter albus</name>
    <dbReference type="NCBI Taxonomy" id="2800327"/>
    <lineage>
        <taxon>Bacteria</taxon>
        <taxon>Pseudomonadati</taxon>
        <taxon>Pseudomonadota</taxon>
        <taxon>Alphaproteobacteria</taxon>
        <taxon>Hyphomicrobiales</taxon>
        <taxon>Aestuariivirgaceae</taxon>
        <taxon>Taklimakanibacter</taxon>
    </lineage>
</organism>
<evidence type="ECO:0000313" key="1">
    <source>
        <dbReference type="EMBL" id="MBK1865601.1"/>
    </source>
</evidence>
<accession>A0ACC5QYY3</accession>
<gene>
    <name evidence="1" type="ORF">JHL16_04495</name>
</gene>
<protein>
    <submittedName>
        <fullName evidence="1">Zinc ABC transporter substrate-binding protein</fullName>
    </submittedName>
</protein>
<dbReference type="Proteomes" id="UP000616151">
    <property type="component" value="Unassembled WGS sequence"/>
</dbReference>
<evidence type="ECO:0000313" key="2">
    <source>
        <dbReference type="Proteomes" id="UP000616151"/>
    </source>
</evidence>
<dbReference type="EMBL" id="JAENHL010000004">
    <property type="protein sequence ID" value="MBK1865601.1"/>
    <property type="molecule type" value="Genomic_DNA"/>
</dbReference>
<name>A0ACC5QYY3_9HYPH</name>
<comment type="caution">
    <text evidence="1">The sequence shown here is derived from an EMBL/GenBank/DDBJ whole genome shotgun (WGS) entry which is preliminary data.</text>
</comment>
<sequence length="289" mass="30771">MKYVVSLLFLSLTAASPAVAAGPIKIVAAENFYGDVARQIGGDAVEVVSILNNPDQDPHLFEASPSVARAISDARIVIANGVDYDPWIGTLLSASPSSARKLIVVGDLAGKKTGDNPHLWYDPRNVLAMARQLSSVLAEEDAANISVYARRLADFEASLQPVSDRIAEVRGHYAGTPVAATEPVFGYMFDALGLEVKETSFQNSVMNDTEPSASDVAAFENDLKTHKIKLLVYNSQATDPAAERLKSLAEQAGIPVVGATETQPDGKSYQSWMMSGVAEVGKAFGMPTQ</sequence>
<reference evidence="1" key="1">
    <citation type="submission" date="2021-01" db="EMBL/GenBank/DDBJ databases">
        <authorList>
            <person name="Sun Q."/>
        </authorList>
    </citation>
    <scope>NUCLEOTIDE SEQUENCE</scope>
    <source>
        <strain evidence="1">YIM B02566</strain>
    </source>
</reference>
<proteinExistence type="predicted"/>
<keyword evidence="2" id="KW-1185">Reference proteome</keyword>